<name>A0A098VVJ7_9MICR</name>
<dbReference type="RefSeq" id="XP_013238192.1">
    <property type="nucleotide sequence ID" value="XM_013382738.1"/>
</dbReference>
<accession>A0A098VVJ7</accession>
<dbReference type="HOGENOM" id="CLU_1571027_0_0_1"/>
<dbReference type="VEuPathDB" id="MicrosporidiaDB:DI09_282p20"/>
<protein>
    <submittedName>
        <fullName evidence="1">Uncharacterized protein</fullName>
    </submittedName>
</protein>
<organism evidence="1 2">
    <name type="scientific">Mitosporidium daphniae</name>
    <dbReference type="NCBI Taxonomy" id="1485682"/>
    <lineage>
        <taxon>Eukaryota</taxon>
        <taxon>Fungi</taxon>
        <taxon>Fungi incertae sedis</taxon>
        <taxon>Microsporidia</taxon>
        <taxon>Mitosporidium</taxon>
    </lineage>
</organism>
<proteinExistence type="predicted"/>
<comment type="caution">
    <text evidence="1">The sequence shown here is derived from an EMBL/GenBank/DDBJ whole genome shotgun (WGS) entry which is preliminary data.</text>
</comment>
<dbReference type="AlphaFoldDB" id="A0A098VVJ7"/>
<keyword evidence="2" id="KW-1185">Reference proteome</keyword>
<evidence type="ECO:0000313" key="1">
    <source>
        <dbReference type="EMBL" id="KGG51756.1"/>
    </source>
</evidence>
<gene>
    <name evidence="1" type="ORF">DI09_282p20</name>
</gene>
<sequence>MFCWRLVHFPESQDLDTMQEDNISSLDDILAHLIILFAHDRASLLNHIVQMFQKIGIHVAVDTPSFNEVLSSLCFSVLFKLFNLFLSFTHANWKQKLFSPVSHRNPRTRYADNGKHSGPAGYYEAQQIIKLRVQVGVNFAVLRSVRGDQRKPDAVSRVYLALCRMLVFPC</sequence>
<reference evidence="1 2" key="1">
    <citation type="submission" date="2014-04" db="EMBL/GenBank/DDBJ databases">
        <title>A new species of microsporidia sheds light on the evolution of extreme parasitism.</title>
        <authorList>
            <person name="Haag K.L."/>
            <person name="James T.Y."/>
            <person name="Larsson R."/>
            <person name="Schaer T.M."/>
            <person name="Refardt D."/>
            <person name="Pombert J.-F."/>
            <person name="Ebert D."/>
        </authorList>
    </citation>
    <scope>NUCLEOTIDE SEQUENCE [LARGE SCALE GENOMIC DNA]</scope>
    <source>
        <strain evidence="1 2">UGP3</strain>
        <tissue evidence="1">Spores</tissue>
    </source>
</reference>
<dbReference type="Proteomes" id="UP000029725">
    <property type="component" value="Unassembled WGS sequence"/>
</dbReference>
<evidence type="ECO:0000313" key="2">
    <source>
        <dbReference type="Proteomes" id="UP000029725"/>
    </source>
</evidence>
<dbReference type="EMBL" id="JMKJ01000202">
    <property type="protein sequence ID" value="KGG51756.1"/>
    <property type="molecule type" value="Genomic_DNA"/>
</dbReference>
<dbReference type="GeneID" id="25259359"/>